<keyword evidence="1" id="KW-1133">Transmembrane helix</keyword>
<proteinExistence type="predicted"/>
<name>A0A3A1N7X6_9FLAO</name>
<evidence type="ECO:0008006" key="4">
    <source>
        <dbReference type="Google" id="ProtNLM"/>
    </source>
</evidence>
<dbReference type="AlphaFoldDB" id="A0A3A1N7X6"/>
<evidence type="ECO:0000256" key="1">
    <source>
        <dbReference type="SAM" id="Phobius"/>
    </source>
</evidence>
<comment type="caution">
    <text evidence="2">The sequence shown here is derived from an EMBL/GenBank/DDBJ whole genome shotgun (WGS) entry which is preliminary data.</text>
</comment>
<feature type="transmembrane region" description="Helical" evidence="1">
    <location>
        <begin position="168"/>
        <end position="188"/>
    </location>
</feature>
<evidence type="ECO:0000313" key="3">
    <source>
        <dbReference type="Proteomes" id="UP000266067"/>
    </source>
</evidence>
<protein>
    <recommendedName>
        <fullName evidence="4">DUF3592 domain-containing protein</fullName>
    </recommendedName>
</protein>
<accession>A0A3A1N7X6</accession>
<keyword evidence="1" id="KW-0812">Transmembrane</keyword>
<keyword evidence="3" id="KW-1185">Reference proteome</keyword>
<feature type="transmembrane region" description="Helical" evidence="1">
    <location>
        <begin position="12"/>
        <end position="29"/>
    </location>
</feature>
<dbReference type="EMBL" id="QXFH01000070">
    <property type="protein sequence ID" value="RIV34944.1"/>
    <property type="molecule type" value="Genomic_DNA"/>
</dbReference>
<keyword evidence="1" id="KW-0472">Membrane</keyword>
<organism evidence="2 3">
    <name type="scientific">Flagellimonas lutimaris</name>
    <dbReference type="NCBI Taxonomy" id="475082"/>
    <lineage>
        <taxon>Bacteria</taxon>
        <taxon>Pseudomonadati</taxon>
        <taxon>Bacteroidota</taxon>
        <taxon>Flavobacteriia</taxon>
        <taxon>Flavobacteriales</taxon>
        <taxon>Flavobacteriaceae</taxon>
        <taxon>Flagellimonas</taxon>
    </lineage>
</organism>
<sequence>MFVIICSLKTILYVTGCYIIMGEIFGRIFSEPDRYEHVFKSSNTWQIGLLFIGITAFLYLLSQKIGVLVTGKTMGQNWNLLYYGIGATATISGCRNTGTFIKNNPVVQFNYTFEAYGKNRVEGDDKKVIEKDQSPQETEQLEIMYLPNDPSISRITENLESMEFNRFLNIKFMVVVFIFSAVFIFSFYQTVFNV</sequence>
<evidence type="ECO:0000313" key="2">
    <source>
        <dbReference type="EMBL" id="RIV34944.1"/>
    </source>
</evidence>
<gene>
    <name evidence="2" type="ORF">D2V08_06145</name>
</gene>
<feature type="transmembrane region" description="Helical" evidence="1">
    <location>
        <begin position="44"/>
        <end position="62"/>
    </location>
</feature>
<dbReference type="Proteomes" id="UP000266067">
    <property type="component" value="Unassembled WGS sequence"/>
</dbReference>
<reference evidence="2 3" key="1">
    <citation type="submission" date="2018-08" db="EMBL/GenBank/DDBJ databases">
        <title>Proposal of Muricauda 72 sp.nov. and Muricauda NH166 sp.nov., isolated from seawater.</title>
        <authorList>
            <person name="Cheng H."/>
            <person name="Wu Y.-H."/>
            <person name="Guo L.-L."/>
            <person name="Xu X.-W."/>
        </authorList>
    </citation>
    <scope>NUCLEOTIDE SEQUENCE [LARGE SCALE GENOMIC DNA]</scope>
    <source>
        <strain evidence="2 3">KCTC 22173</strain>
    </source>
</reference>